<dbReference type="InterPro" id="IPR012947">
    <property type="entry name" value="tRNA_SAD"/>
</dbReference>
<dbReference type="SUPFAM" id="SSF50447">
    <property type="entry name" value="Translation proteins"/>
    <property type="match status" value="1"/>
</dbReference>
<keyword evidence="6" id="KW-1185">Reference proteome</keyword>
<organism evidence="5 6">
    <name type="scientific">Enhydrobacter aerosaccus</name>
    <dbReference type="NCBI Taxonomy" id="225324"/>
    <lineage>
        <taxon>Bacteria</taxon>
        <taxon>Pseudomonadati</taxon>
        <taxon>Pseudomonadota</taxon>
        <taxon>Alphaproteobacteria</taxon>
        <taxon>Hyphomicrobiales</taxon>
        <taxon>Enhydrobacter</taxon>
    </lineage>
</organism>
<dbReference type="SUPFAM" id="SSF55186">
    <property type="entry name" value="ThrRS/AlaRS common domain"/>
    <property type="match status" value="1"/>
</dbReference>
<dbReference type="PANTHER" id="PTHR43462:SF1">
    <property type="entry name" value="ALANYL-TRNA EDITING PROTEIN AARSD1"/>
    <property type="match status" value="1"/>
</dbReference>
<dbReference type="GO" id="GO:0004812">
    <property type="term" value="F:aminoacyl-tRNA ligase activity"/>
    <property type="evidence" value="ECO:0007669"/>
    <property type="project" value="InterPro"/>
</dbReference>
<dbReference type="InterPro" id="IPR051335">
    <property type="entry name" value="Alanyl-tRNA_Editing_Enzymes"/>
</dbReference>
<dbReference type="AlphaFoldDB" id="A0A1T4TFS5"/>
<gene>
    <name evidence="5" type="ORF">SAMN02745126_06145</name>
</gene>
<keyword evidence="2" id="KW-0479">Metal-binding</keyword>
<proteinExistence type="predicted"/>
<accession>A0A1T4TFS5</accession>
<evidence type="ECO:0000313" key="6">
    <source>
        <dbReference type="Proteomes" id="UP000190092"/>
    </source>
</evidence>
<feature type="domain" description="Threonyl/alanyl tRNA synthetase SAD" evidence="4">
    <location>
        <begin position="166"/>
        <end position="208"/>
    </location>
</feature>
<reference evidence="6" key="1">
    <citation type="submission" date="2017-02" db="EMBL/GenBank/DDBJ databases">
        <authorList>
            <person name="Varghese N."/>
            <person name="Submissions S."/>
        </authorList>
    </citation>
    <scope>NUCLEOTIDE SEQUENCE [LARGE SCALE GENOMIC DNA]</scope>
    <source>
        <strain evidence="6">ATCC 27094</strain>
    </source>
</reference>
<dbReference type="OrthoDB" id="9812949at2"/>
<dbReference type="InterPro" id="IPR018163">
    <property type="entry name" value="Thr/Ala-tRNA-synth_IIc_edit"/>
</dbReference>
<sequence>MTRKLFWEDPYRTSLGTTVSAVRGDEVRLESTIFFAFSGGQESDAGTIGGIPVAEARKDGLDIVYRLAQEHRLSQGDSVDVLIDWPRRYGLMRHHFAAEMVLQLVYRRMPGIVRIGAHVSAEKARIDFACDQSLSGIDSELEQQANVLVQADRPIVAGFSDEPNQRRYWRVDGFAEMACGGTHPRSTGEVGMVRVKRRNPGKGRERLEISAF</sequence>
<dbReference type="GO" id="GO:0002161">
    <property type="term" value="F:aminoacyl-tRNA deacylase activity"/>
    <property type="evidence" value="ECO:0007669"/>
    <property type="project" value="UniProtKB-ARBA"/>
</dbReference>
<dbReference type="Proteomes" id="UP000190092">
    <property type="component" value="Unassembled WGS sequence"/>
</dbReference>
<dbReference type="Gene3D" id="3.30.980.10">
    <property type="entry name" value="Threonyl-trna Synthetase, Chain A, domain 2"/>
    <property type="match status" value="1"/>
</dbReference>
<comment type="cofactor">
    <cofactor evidence="1">
        <name>Zn(2+)</name>
        <dbReference type="ChEBI" id="CHEBI:29105"/>
    </cofactor>
</comment>
<evidence type="ECO:0000256" key="3">
    <source>
        <dbReference type="ARBA" id="ARBA00022833"/>
    </source>
</evidence>
<evidence type="ECO:0000313" key="5">
    <source>
        <dbReference type="EMBL" id="SKA39148.1"/>
    </source>
</evidence>
<dbReference type="SMART" id="SM00863">
    <property type="entry name" value="tRNA_SAD"/>
    <property type="match status" value="1"/>
</dbReference>
<keyword evidence="3" id="KW-0862">Zinc</keyword>
<dbReference type="RefSeq" id="WP_085937976.1">
    <property type="nucleotide sequence ID" value="NZ_FUWJ01000017.1"/>
</dbReference>
<dbReference type="PANTHER" id="PTHR43462">
    <property type="entry name" value="ALANYL-TRNA EDITING PROTEIN"/>
    <property type="match status" value="1"/>
</dbReference>
<dbReference type="GO" id="GO:0043039">
    <property type="term" value="P:tRNA aminoacylation"/>
    <property type="evidence" value="ECO:0007669"/>
    <property type="project" value="InterPro"/>
</dbReference>
<evidence type="ECO:0000256" key="2">
    <source>
        <dbReference type="ARBA" id="ARBA00022723"/>
    </source>
</evidence>
<evidence type="ECO:0000259" key="4">
    <source>
        <dbReference type="SMART" id="SM00863"/>
    </source>
</evidence>
<dbReference type="STRING" id="225324.SAMN02745126_06145"/>
<evidence type="ECO:0000256" key="1">
    <source>
        <dbReference type="ARBA" id="ARBA00001947"/>
    </source>
</evidence>
<dbReference type="Gene3D" id="2.40.30.130">
    <property type="match status" value="1"/>
</dbReference>
<name>A0A1T4TFS5_9HYPH</name>
<dbReference type="InterPro" id="IPR009000">
    <property type="entry name" value="Transl_B-barrel_sf"/>
</dbReference>
<dbReference type="GO" id="GO:0005524">
    <property type="term" value="F:ATP binding"/>
    <property type="evidence" value="ECO:0007669"/>
    <property type="project" value="InterPro"/>
</dbReference>
<dbReference type="EMBL" id="FUWJ01000017">
    <property type="protein sequence ID" value="SKA39148.1"/>
    <property type="molecule type" value="Genomic_DNA"/>
</dbReference>
<dbReference type="GO" id="GO:0046872">
    <property type="term" value="F:metal ion binding"/>
    <property type="evidence" value="ECO:0007669"/>
    <property type="project" value="UniProtKB-KW"/>
</dbReference>
<protein>
    <submittedName>
        <fullName evidence="5">Ser-tRNA(Ala) deacylase AlaX (Editing enzyme)</fullName>
    </submittedName>
</protein>